<dbReference type="PROSITE" id="PS00707">
    <property type="entry name" value="GLYCOSYL_HYDROL_F31_2"/>
    <property type="match status" value="1"/>
</dbReference>
<dbReference type="PANTHER" id="PTHR22762">
    <property type="entry name" value="ALPHA-GLUCOSIDASE"/>
    <property type="match status" value="1"/>
</dbReference>
<accession>A0A9N9NBW0</accession>
<dbReference type="Pfam" id="PF01055">
    <property type="entry name" value="Glyco_hydro_31_2nd"/>
    <property type="match status" value="1"/>
</dbReference>
<dbReference type="InterPro" id="IPR000322">
    <property type="entry name" value="Glyco_hydro_31_TIM"/>
</dbReference>
<keyword evidence="2" id="KW-0732">Signal</keyword>
<dbReference type="PANTHER" id="PTHR22762:SF133">
    <property type="entry name" value="P-TYPE DOMAIN-CONTAINING PROTEIN"/>
    <property type="match status" value="1"/>
</dbReference>
<evidence type="ECO:0000313" key="9">
    <source>
        <dbReference type="Proteomes" id="UP000789342"/>
    </source>
</evidence>
<feature type="domain" description="Glycoside hydrolase family 31 TIM barrel" evidence="6">
    <location>
        <begin position="1"/>
        <end position="235"/>
    </location>
</feature>
<evidence type="ECO:0000259" key="7">
    <source>
        <dbReference type="Pfam" id="PF21365"/>
    </source>
</evidence>
<feature type="non-terminal residue" evidence="8">
    <location>
        <position position="482"/>
    </location>
</feature>
<gene>
    <name evidence="8" type="ORF">AMORRO_LOCUS13205</name>
</gene>
<evidence type="ECO:0000256" key="1">
    <source>
        <dbReference type="ARBA" id="ARBA00007806"/>
    </source>
</evidence>
<organism evidence="8 9">
    <name type="scientific">Acaulospora morrowiae</name>
    <dbReference type="NCBI Taxonomy" id="94023"/>
    <lineage>
        <taxon>Eukaryota</taxon>
        <taxon>Fungi</taxon>
        <taxon>Fungi incertae sedis</taxon>
        <taxon>Mucoromycota</taxon>
        <taxon>Glomeromycotina</taxon>
        <taxon>Glomeromycetes</taxon>
        <taxon>Diversisporales</taxon>
        <taxon>Acaulosporaceae</taxon>
        <taxon>Acaulospora</taxon>
    </lineage>
</organism>
<comment type="similarity">
    <text evidence="1 5">Belongs to the glycosyl hydrolase 31 family.</text>
</comment>
<keyword evidence="4 5" id="KW-0326">Glycosidase</keyword>
<keyword evidence="3 5" id="KW-0378">Hydrolase</keyword>
<dbReference type="Gene3D" id="2.60.40.1180">
    <property type="entry name" value="Golgi alpha-mannosidase II"/>
    <property type="match status" value="2"/>
</dbReference>
<sequence length="482" mass="55105">LWLDMNEPASWCNGECKRRDMEFLDETEDFAKKIHSHDYRFESQEINSTSLCESCDLNNPPYKINNGGKRLSLDTLTLSMDAVHSKGMVDYDVHNLFGHMETMITYKIMGEKINKGKRPFLITRSTFSGTGRYAGHWTGDNWADWSNLYLSIPGILNFQLFGIPLVGADICGFNGQSSEELCLRWMQLGSFYPFMRNHNVKDERSQEPYNWPSVAETSRKYIGIRYSLLPYYYTLFYEASVNGTTILRPLFIEFPHLKPALESDRQFMLGGGILISPMLLPQHSVILSAYIPPGIWYDFYTHFASFKVKDPKGVYRDLNAPLNEMPIHIRGGYAIPMSHPGMTTTESRNSNLSLLVALNEEGNAKGSFYLDDGESLNVKNNYTYTIFKTHDRNQLVANVIWGGYDNGIILDKIVILGINLQNSMKPAEKVEKVMFNGLEINPESNSTDENITWKLDKQIGKITFEGLEIKLNVGWNLTWVIY</sequence>
<dbReference type="Proteomes" id="UP000789342">
    <property type="component" value="Unassembled WGS sequence"/>
</dbReference>
<dbReference type="InterPro" id="IPR017853">
    <property type="entry name" value="GH"/>
</dbReference>
<dbReference type="EMBL" id="CAJVPV010021719">
    <property type="protein sequence ID" value="CAG8718850.1"/>
    <property type="molecule type" value="Genomic_DNA"/>
</dbReference>
<comment type="caution">
    <text evidence="8">The sequence shown here is derived from an EMBL/GenBank/DDBJ whole genome shotgun (WGS) entry which is preliminary data.</text>
</comment>
<dbReference type="Gene3D" id="3.20.20.80">
    <property type="entry name" value="Glycosidases"/>
    <property type="match status" value="1"/>
</dbReference>
<evidence type="ECO:0000256" key="2">
    <source>
        <dbReference type="ARBA" id="ARBA00022729"/>
    </source>
</evidence>
<evidence type="ECO:0000256" key="3">
    <source>
        <dbReference type="ARBA" id="ARBA00022801"/>
    </source>
</evidence>
<proteinExistence type="inferred from homology"/>
<dbReference type="InterPro" id="IPR013780">
    <property type="entry name" value="Glyco_hydro_b"/>
</dbReference>
<dbReference type="OrthoDB" id="5839090at2759"/>
<dbReference type="AlphaFoldDB" id="A0A9N9NBW0"/>
<reference evidence="8" key="1">
    <citation type="submission" date="2021-06" db="EMBL/GenBank/DDBJ databases">
        <authorList>
            <person name="Kallberg Y."/>
            <person name="Tangrot J."/>
            <person name="Rosling A."/>
        </authorList>
    </citation>
    <scope>NUCLEOTIDE SEQUENCE</scope>
    <source>
        <strain evidence="8">CL551</strain>
    </source>
</reference>
<dbReference type="InterPro" id="IPR048395">
    <property type="entry name" value="Glyco_hydro_31_C"/>
</dbReference>
<keyword evidence="9" id="KW-1185">Reference proteome</keyword>
<dbReference type="SUPFAM" id="SSF51445">
    <property type="entry name" value="(Trans)glycosidases"/>
    <property type="match status" value="1"/>
</dbReference>
<dbReference type="InterPro" id="IPR030459">
    <property type="entry name" value="Glyco_hydro_31_CS"/>
</dbReference>
<evidence type="ECO:0000259" key="6">
    <source>
        <dbReference type="Pfam" id="PF01055"/>
    </source>
</evidence>
<evidence type="ECO:0000256" key="4">
    <source>
        <dbReference type="ARBA" id="ARBA00023295"/>
    </source>
</evidence>
<name>A0A9N9NBW0_9GLOM</name>
<dbReference type="Pfam" id="PF21365">
    <property type="entry name" value="Glyco_hydro_31_3rd"/>
    <property type="match status" value="1"/>
</dbReference>
<protein>
    <submittedName>
        <fullName evidence="8">17525_t:CDS:1</fullName>
    </submittedName>
</protein>
<dbReference type="GO" id="GO:0005975">
    <property type="term" value="P:carbohydrate metabolic process"/>
    <property type="evidence" value="ECO:0007669"/>
    <property type="project" value="InterPro"/>
</dbReference>
<dbReference type="GO" id="GO:0004553">
    <property type="term" value="F:hydrolase activity, hydrolyzing O-glycosyl compounds"/>
    <property type="evidence" value="ECO:0007669"/>
    <property type="project" value="InterPro"/>
</dbReference>
<evidence type="ECO:0000256" key="5">
    <source>
        <dbReference type="RuleBase" id="RU361185"/>
    </source>
</evidence>
<dbReference type="SUPFAM" id="SSF51011">
    <property type="entry name" value="Glycosyl hydrolase domain"/>
    <property type="match status" value="1"/>
</dbReference>
<feature type="domain" description="Glycosyl hydrolase family 31 C-terminal" evidence="7">
    <location>
        <begin position="243"/>
        <end position="335"/>
    </location>
</feature>
<evidence type="ECO:0000313" key="8">
    <source>
        <dbReference type="EMBL" id="CAG8718850.1"/>
    </source>
</evidence>